<sequence length="78" mass="8661">MYLTIAQNLAVFNIKKAVENGKDVEPIVSFSQGIISHPLPFKPNLVPRSAKAEALIRSVEEDYSIMESDAKELLSINM</sequence>
<comment type="caution">
    <text evidence="1">The sequence shown here is derived from an EMBL/GenBank/DDBJ whole genome shotgun (WGS) entry which is preliminary data.</text>
</comment>
<evidence type="ECO:0000313" key="2">
    <source>
        <dbReference type="Proteomes" id="UP000757232"/>
    </source>
</evidence>
<evidence type="ECO:0000313" key="1">
    <source>
        <dbReference type="EMBL" id="OCB88747.1"/>
    </source>
</evidence>
<name>A0A9Q5HZZ6_SANBA</name>
<proteinExistence type="predicted"/>
<dbReference type="Proteomes" id="UP000757232">
    <property type="component" value="Unassembled WGS sequence"/>
</dbReference>
<organism evidence="1 2">
    <name type="scientific">Sanghuangporus baumii</name>
    <name type="common">Phellinus baumii</name>
    <dbReference type="NCBI Taxonomy" id="108892"/>
    <lineage>
        <taxon>Eukaryota</taxon>
        <taxon>Fungi</taxon>
        <taxon>Dikarya</taxon>
        <taxon>Basidiomycota</taxon>
        <taxon>Agaricomycotina</taxon>
        <taxon>Agaricomycetes</taxon>
        <taxon>Hymenochaetales</taxon>
        <taxon>Hymenochaetaceae</taxon>
        <taxon>Sanghuangporus</taxon>
    </lineage>
</organism>
<dbReference type="OrthoDB" id="3934656at2759"/>
<protein>
    <submittedName>
        <fullName evidence="1">Cytochrome P450</fullName>
    </submittedName>
</protein>
<dbReference type="EMBL" id="LNZH02000172">
    <property type="protein sequence ID" value="OCB88747.1"/>
    <property type="molecule type" value="Genomic_DNA"/>
</dbReference>
<keyword evidence="2" id="KW-1185">Reference proteome</keyword>
<gene>
    <name evidence="1" type="ORF">A7U60_g4129</name>
</gene>
<dbReference type="AlphaFoldDB" id="A0A9Q5HZZ6"/>
<reference evidence="1" key="1">
    <citation type="submission" date="2016-06" db="EMBL/GenBank/DDBJ databases">
        <title>Draft Genome sequence of the fungus Inonotus baumii.</title>
        <authorList>
            <person name="Zhu H."/>
            <person name="Lin W."/>
        </authorList>
    </citation>
    <scope>NUCLEOTIDE SEQUENCE</scope>
    <source>
        <strain evidence="1">821</strain>
    </source>
</reference>
<accession>A0A9Q5HZZ6</accession>